<dbReference type="InterPro" id="IPR027417">
    <property type="entry name" value="P-loop_NTPase"/>
</dbReference>
<evidence type="ECO:0000313" key="4">
    <source>
        <dbReference type="EMBL" id="MBA2796208.1"/>
    </source>
</evidence>
<dbReference type="EMBL" id="JACEGE010000020">
    <property type="protein sequence ID" value="MBA2796208.1"/>
    <property type="molecule type" value="Genomic_DNA"/>
</dbReference>
<dbReference type="SMART" id="SM00382">
    <property type="entry name" value="AAA"/>
    <property type="match status" value="1"/>
</dbReference>
<dbReference type="AlphaFoldDB" id="A0A4V0H0P1"/>
<dbReference type="Proteomes" id="UP000306241">
    <property type="component" value="Chromosome"/>
</dbReference>
<name>A0A4V0H0P1_STRPO</name>
<reference evidence="4 7" key="2">
    <citation type="submission" date="2020-07" db="EMBL/GenBank/DDBJ databases">
        <title>Molecular and genomic characterization of Streptococcus porcinus isolated from diseased swine in Brazil.</title>
        <authorList>
            <person name="Moreno L.Z."/>
            <person name="Matajira C.E.C."/>
            <person name="Poor A.P."/>
            <person name="Dutra M.C."/>
            <person name="Moreno A.M."/>
        </authorList>
    </citation>
    <scope>NUCLEOTIDE SEQUENCE [LARGE SCALE GENOMIC DNA]</scope>
    <source>
        <strain evidence="4 7">SP0816-2</strain>
    </source>
</reference>
<dbReference type="EMBL" id="LR594052">
    <property type="protein sequence ID" value="VTT41695.1"/>
    <property type="molecule type" value="Genomic_DNA"/>
</dbReference>
<dbReference type="OrthoDB" id="9804819at2"/>
<dbReference type="PROSITE" id="PS00211">
    <property type="entry name" value="ABC_TRANSPORTER_1"/>
    <property type="match status" value="1"/>
</dbReference>
<feature type="domain" description="ABC transporter" evidence="3">
    <location>
        <begin position="4"/>
        <end position="234"/>
    </location>
</feature>
<dbReference type="Proteomes" id="UP000524462">
    <property type="component" value="Unassembled WGS sequence"/>
</dbReference>
<dbReference type="Gene3D" id="3.40.50.300">
    <property type="entry name" value="P-loop containing nucleotide triphosphate hydrolases"/>
    <property type="match status" value="1"/>
</dbReference>
<keyword evidence="5" id="KW-0378">Hydrolase</keyword>
<dbReference type="GO" id="GO:0016887">
    <property type="term" value="F:ATP hydrolysis activity"/>
    <property type="evidence" value="ECO:0007669"/>
    <property type="project" value="InterPro"/>
</dbReference>
<dbReference type="Pfam" id="PF00005">
    <property type="entry name" value="ABC_tran"/>
    <property type="match status" value="1"/>
</dbReference>
<accession>A0A4V0H0P1</accession>
<dbReference type="GO" id="GO:0005524">
    <property type="term" value="F:ATP binding"/>
    <property type="evidence" value="ECO:0007669"/>
    <property type="project" value="UniProtKB-KW"/>
</dbReference>
<organism evidence="5 6">
    <name type="scientific">Streptococcus porcinus</name>
    <dbReference type="NCBI Taxonomy" id="1340"/>
    <lineage>
        <taxon>Bacteria</taxon>
        <taxon>Bacillati</taxon>
        <taxon>Bacillota</taxon>
        <taxon>Bacilli</taxon>
        <taxon>Lactobacillales</taxon>
        <taxon>Streptococcaceae</taxon>
        <taxon>Streptococcus</taxon>
    </lineage>
</organism>
<keyword evidence="1" id="KW-0547">Nucleotide-binding</keyword>
<dbReference type="PANTHER" id="PTHR43582:SF2">
    <property type="entry name" value="LINEARMYCIN RESISTANCE ATP-BINDING PROTEIN LNRL"/>
    <property type="match status" value="1"/>
</dbReference>
<protein>
    <submittedName>
        <fullName evidence="4">ABC transporter ATP-binding protein</fullName>
    </submittedName>
    <submittedName>
        <fullName evidence="5">Streptolysin S export ATP-binding protein</fullName>
        <ecNumber evidence="5">3.6.3.-</ecNumber>
    </submittedName>
</protein>
<dbReference type="PROSITE" id="PS50893">
    <property type="entry name" value="ABC_TRANSPORTER_2"/>
    <property type="match status" value="1"/>
</dbReference>
<evidence type="ECO:0000256" key="2">
    <source>
        <dbReference type="ARBA" id="ARBA00022840"/>
    </source>
</evidence>
<dbReference type="RefSeq" id="WP_003082642.1">
    <property type="nucleotide sequence ID" value="NZ_CP070237.1"/>
</dbReference>
<evidence type="ECO:0000313" key="6">
    <source>
        <dbReference type="Proteomes" id="UP000306241"/>
    </source>
</evidence>
<dbReference type="PANTHER" id="PTHR43582">
    <property type="entry name" value="LINEARMYCIN RESISTANCE ATP-BINDING PROTEIN LNRL"/>
    <property type="match status" value="1"/>
</dbReference>
<evidence type="ECO:0000256" key="1">
    <source>
        <dbReference type="ARBA" id="ARBA00022741"/>
    </source>
</evidence>
<dbReference type="InterPro" id="IPR003439">
    <property type="entry name" value="ABC_transporter-like_ATP-bd"/>
</dbReference>
<evidence type="ECO:0000313" key="5">
    <source>
        <dbReference type="EMBL" id="VTT41695.1"/>
    </source>
</evidence>
<sequence length="310" mass="34685">MSFIELTDVVKVYKGGKKAVDNVSLTIEEGRIYGLLGPNGAGKSTLINLILGLIPLNAGEITILQQSQKAIRKISSQIGYVPQDIAVYPDLTAYENVELFGSLYGLKGEQLKERVLKSLDFVGLQAQAKQFPSQFSGGMKRRLNIACALVHSPKLIIFDEPTVGIDPQSRNHILESIRLLNEEGATVIYTTHYMEEVEALCDYIFIMDHGQIIEAGNKVELEKRYAADLTNQIIVTLTDSKQLDLFDWEKKPGWSLLTNDDQSILMIENGDIATVVQQLRESNIGFSEIKHNHLNLEEIFLHLTGKKLRD</sequence>
<gene>
    <name evidence="5" type="primary">sagG</name>
    <name evidence="4" type="ORF">H1B29_06905</name>
    <name evidence="5" type="ORF">NCTC10924_00281</name>
</gene>
<dbReference type="EC" id="3.6.3.-" evidence="5"/>
<evidence type="ECO:0000313" key="7">
    <source>
        <dbReference type="Proteomes" id="UP000524462"/>
    </source>
</evidence>
<proteinExistence type="predicted"/>
<dbReference type="InterPro" id="IPR003593">
    <property type="entry name" value="AAA+_ATPase"/>
</dbReference>
<reference evidence="5 6" key="1">
    <citation type="submission" date="2019-05" db="EMBL/GenBank/DDBJ databases">
        <authorList>
            <consortium name="Pathogen Informatics"/>
        </authorList>
    </citation>
    <scope>NUCLEOTIDE SEQUENCE [LARGE SCALE GENOMIC DNA]</scope>
    <source>
        <strain evidence="5 6">NCTC10924</strain>
    </source>
</reference>
<dbReference type="InterPro" id="IPR017871">
    <property type="entry name" value="ABC_transporter-like_CS"/>
</dbReference>
<keyword evidence="2 5" id="KW-0067">ATP-binding</keyword>
<evidence type="ECO:0000259" key="3">
    <source>
        <dbReference type="PROSITE" id="PS50893"/>
    </source>
</evidence>
<dbReference type="SUPFAM" id="SSF52540">
    <property type="entry name" value="P-loop containing nucleoside triphosphate hydrolases"/>
    <property type="match status" value="1"/>
</dbReference>